<accession>A0ABR4CVC7</accession>
<dbReference type="Proteomes" id="UP001595075">
    <property type="component" value="Unassembled WGS sequence"/>
</dbReference>
<dbReference type="EMBL" id="JAZHXI010000003">
    <property type="protein sequence ID" value="KAL2073859.1"/>
    <property type="molecule type" value="Genomic_DNA"/>
</dbReference>
<protein>
    <submittedName>
        <fullName evidence="1">Uncharacterized protein</fullName>
    </submittedName>
</protein>
<name>A0ABR4CVC7_9HELO</name>
<evidence type="ECO:0000313" key="2">
    <source>
        <dbReference type="Proteomes" id="UP001595075"/>
    </source>
</evidence>
<sequence>MSSKEAMQNHTDSCNLQEVLRATIDATNALVTVSQLIPDAMTINPKVKPELQSYEVEIRSSKRVIDLIRSQKGLQTSGVVAGIRMIQSHGEILRDDLMCIEEKDGKYLKKTLEILQIKRMSVTQQIRIAAVGLSKSDVGGIIVQTKVVESTNEAVKKSLGKDSGLVIASFLAKLKHTPDASGQVRLTERDYEKLIWQQIQTEHPETKSVTTEVKTRIVCNCLARGQSIQILGPVAVDLWAGIAFIKIEGLIAMDQAIQFAYPVTLDVFREGLDRQEKRISSSWVKEIRG</sequence>
<gene>
    <name evidence="1" type="ORF">VTL71DRAFT_11185</name>
</gene>
<keyword evidence="2" id="KW-1185">Reference proteome</keyword>
<evidence type="ECO:0000313" key="1">
    <source>
        <dbReference type="EMBL" id="KAL2073859.1"/>
    </source>
</evidence>
<organism evidence="1 2">
    <name type="scientific">Oculimacula yallundae</name>
    <dbReference type="NCBI Taxonomy" id="86028"/>
    <lineage>
        <taxon>Eukaryota</taxon>
        <taxon>Fungi</taxon>
        <taxon>Dikarya</taxon>
        <taxon>Ascomycota</taxon>
        <taxon>Pezizomycotina</taxon>
        <taxon>Leotiomycetes</taxon>
        <taxon>Helotiales</taxon>
        <taxon>Ploettnerulaceae</taxon>
        <taxon>Oculimacula</taxon>
    </lineage>
</organism>
<comment type="caution">
    <text evidence="1">The sequence shown here is derived from an EMBL/GenBank/DDBJ whole genome shotgun (WGS) entry which is preliminary data.</text>
</comment>
<reference evidence="1 2" key="1">
    <citation type="journal article" date="2024" name="Commun. Biol.">
        <title>Comparative genomic analysis of thermophilic fungi reveals convergent evolutionary adaptations and gene losses.</title>
        <authorList>
            <person name="Steindorff A.S."/>
            <person name="Aguilar-Pontes M.V."/>
            <person name="Robinson A.J."/>
            <person name="Andreopoulos B."/>
            <person name="LaButti K."/>
            <person name="Kuo A."/>
            <person name="Mondo S."/>
            <person name="Riley R."/>
            <person name="Otillar R."/>
            <person name="Haridas S."/>
            <person name="Lipzen A."/>
            <person name="Grimwood J."/>
            <person name="Schmutz J."/>
            <person name="Clum A."/>
            <person name="Reid I.D."/>
            <person name="Moisan M.C."/>
            <person name="Butler G."/>
            <person name="Nguyen T.T.M."/>
            <person name="Dewar K."/>
            <person name="Conant G."/>
            <person name="Drula E."/>
            <person name="Henrissat B."/>
            <person name="Hansel C."/>
            <person name="Singer S."/>
            <person name="Hutchinson M.I."/>
            <person name="de Vries R.P."/>
            <person name="Natvig D.O."/>
            <person name="Powell A.J."/>
            <person name="Tsang A."/>
            <person name="Grigoriev I.V."/>
        </authorList>
    </citation>
    <scope>NUCLEOTIDE SEQUENCE [LARGE SCALE GENOMIC DNA]</scope>
    <source>
        <strain evidence="1 2">CBS 494.80</strain>
    </source>
</reference>
<proteinExistence type="predicted"/>